<dbReference type="Proteomes" id="UP000191025">
    <property type="component" value="Unassembled WGS sequence"/>
</dbReference>
<gene>
    <name evidence="2" type="ORF">B5J94_03100</name>
</gene>
<comment type="caution">
    <text evidence="2">The sequence shown here is derived from an EMBL/GenBank/DDBJ whole genome shotgun (WGS) entry which is preliminary data.</text>
</comment>
<protein>
    <submittedName>
        <fullName evidence="2">Uncharacterized protein</fullName>
    </submittedName>
</protein>
<sequence length="59" mass="6470">MPAHDGFPPPAGMAQGERKTGFAGSFLEKSTQPILKSKITSFTKKFPHRAHMVVKLALF</sequence>
<organism evidence="2 3">
    <name type="scientific">Moraxella lacunata</name>
    <dbReference type="NCBI Taxonomy" id="477"/>
    <lineage>
        <taxon>Bacteria</taxon>
        <taxon>Pseudomonadati</taxon>
        <taxon>Pseudomonadota</taxon>
        <taxon>Gammaproteobacteria</taxon>
        <taxon>Moraxellales</taxon>
        <taxon>Moraxellaceae</taxon>
        <taxon>Moraxella</taxon>
    </lineage>
</organism>
<name>A0A1V4H0S0_MORLA</name>
<feature type="region of interest" description="Disordered" evidence="1">
    <location>
        <begin position="1"/>
        <end position="23"/>
    </location>
</feature>
<proteinExistence type="predicted"/>
<evidence type="ECO:0000313" key="2">
    <source>
        <dbReference type="EMBL" id="OPH38423.1"/>
    </source>
</evidence>
<evidence type="ECO:0000313" key="3">
    <source>
        <dbReference type="Proteomes" id="UP000191025"/>
    </source>
</evidence>
<accession>A0A1V4H0S0</accession>
<evidence type="ECO:0000256" key="1">
    <source>
        <dbReference type="SAM" id="MobiDB-lite"/>
    </source>
</evidence>
<reference evidence="3" key="1">
    <citation type="submission" date="2017-03" db="EMBL/GenBank/DDBJ databases">
        <title>Draft genome sequence of Moraxella equi CCUG 4950T type strain.</title>
        <authorList>
            <person name="Salva-Serra F."/>
            <person name="Engstrom-Jakobsson H."/>
            <person name="Thorell K."/>
            <person name="Jaen-Luchoro D."/>
            <person name="Gonzales-Siles L."/>
            <person name="Karlsson R."/>
            <person name="Yazdan S."/>
            <person name="Boulund F."/>
            <person name="Johnning A."/>
            <person name="Engstrand L."/>
            <person name="Kristiansson E."/>
            <person name="Moore E."/>
        </authorList>
    </citation>
    <scope>NUCLEOTIDE SEQUENCE [LARGE SCALE GENOMIC DNA]</scope>
    <source>
        <strain evidence="3">CCUG 4441</strain>
    </source>
</reference>
<dbReference type="AlphaFoldDB" id="A0A1V4H0S0"/>
<dbReference type="EMBL" id="MXAN01000015">
    <property type="protein sequence ID" value="OPH38423.1"/>
    <property type="molecule type" value="Genomic_DNA"/>
</dbReference>